<keyword evidence="3" id="KW-1185">Reference proteome</keyword>
<reference evidence="1 3" key="1">
    <citation type="journal article" date="2019" name="Sci. Rep.">
        <title>Orb-weaving spider Araneus ventricosus genome elucidates the spidroin gene catalogue.</title>
        <authorList>
            <person name="Kono N."/>
            <person name="Nakamura H."/>
            <person name="Ohtoshi R."/>
            <person name="Moran D.A.P."/>
            <person name="Shinohara A."/>
            <person name="Yoshida Y."/>
            <person name="Fujiwara M."/>
            <person name="Mori M."/>
            <person name="Tomita M."/>
            <person name="Arakawa K."/>
        </authorList>
    </citation>
    <scope>NUCLEOTIDE SEQUENCE [LARGE SCALE GENOMIC DNA]</scope>
</reference>
<organism evidence="1 3">
    <name type="scientific">Araneus ventricosus</name>
    <name type="common">Orbweaver spider</name>
    <name type="synonym">Epeira ventricosa</name>
    <dbReference type="NCBI Taxonomy" id="182803"/>
    <lineage>
        <taxon>Eukaryota</taxon>
        <taxon>Metazoa</taxon>
        <taxon>Ecdysozoa</taxon>
        <taxon>Arthropoda</taxon>
        <taxon>Chelicerata</taxon>
        <taxon>Arachnida</taxon>
        <taxon>Araneae</taxon>
        <taxon>Araneomorphae</taxon>
        <taxon>Entelegynae</taxon>
        <taxon>Araneoidea</taxon>
        <taxon>Araneidae</taxon>
        <taxon>Araneus</taxon>
    </lineage>
</organism>
<sequence>MPVNAEGLSHFVLETRFADASLKSPRLTTICHVSVTPHLHLYHQLPNVIACEINDSSYYMNDLISLWRCSWSTFEKDGTATRGLFWDEPRNFEPRSDDEDDAWAVTPSPSFHATPKGGRLATTYDLACSRPHTRRIFGGIGSRVPGPGPYL</sequence>
<proteinExistence type="predicted"/>
<comment type="caution">
    <text evidence="1">The sequence shown here is derived from an EMBL/GenBank/DDBJ whole genome shotgun (WGS) entry which is preliminary data.</text>
</comment>
<dbReference type="EMBL" id="BGPR01008586">
    <property type="protein sequence ID" value="GBN34755.1"/>
    <property type="molecule type" value="Genomic_DNA"/>
</dbReference>
<dbReference type="Proteomes" id="UP000499080">
    <property type="component" value="Unassembled WGS sequence"/>
</dbReference>
<evidence type="ECO:0000313" key="1">
    <source>
        <dbReference type="EMBL" id="GBN34755.1"/>
    </source>
</evidence>
<accession>A0A4Y2N5V3</accession>
<dbReference type="AlphaFoldDB" id="A0A4Y2N5V3"/>
<name>A0A4Y2N5V3_ARAVE</name>
<protein>
    <submittedName>
        <fullName evidence="1">Uncharacterized protein</fullName>
    </submittedName>
</protein>
<dbReference type="EMBL" id="BGPR01067608">
    <property type="protein sequence ID" value="GBO41790.1"/>
    <property type="molecule type" value="Genomic_DNA"/>
</dbReference>
<evidence type="ECO:0000313" key="2">
    <source>
        <dbReference type="EMBL" id="GBO41790.1"/>
    </source>
</evidence>
<gene>
    <name evidence="1" type="ORF">AVEN_23492_1</name>
    <name evidence="2" type="ORF">AVEN_81519_1</name>
</gene>
<evidence type="ECO:0000313" key="3">
    <source>
        <dbReference type="Proteomes" id="UP000499080"/>
    </source>
</evidence>